<feature type="region of interest" description="Disordered" evidence="1">
    <location>
        <begin position="1"/>
        <end position="20"/>
    </location>
</feature>
<dbReference type="OrthoDB" id="5989442at2759"/>
<evidence type="ECO:0000256" key="1">
    <source>
        <dbReference type="SAM" id="MobiDB-lite"/>
    </source>
</evidence>
<sequence>MNRVCVTGGSSPNITGQDQTPRVIKRNLSRQEQPDSFQRSVLAKLDIMIEKQSEALSILQVLLGATKGVSGQDMLDDVLPKPIDSPEELEEMSAGLSDEDVRKKSYISWLPYVDTAVPKAYGEFWPKLGPINFEACLRVHKGIGELDVEEQIAEYLKHAPNKAGGSRYKDRKNE</sequence>
<evidence type="ECO:0000313" key="3">
    <source>
        <dbReference type="Proteomes" id="UP001152795"/>
    </source>
</evidence>
<evidence type="ECO:0000313" key="2">
    <source>
        <dbReference type="EMBL" id="CAB3984199.1"/>
    </source>
</evidence>
<keyword evidence="3" id="KW-1185">Reference proteome</keyword>
<feature type="compositionally biased region" description="Polar residues" evidence="1">
    <location>
        <begin position="8"/>
        <end position="20"/>
    </location>
</feature>
<name>A0A6S7G5I7_PARCT</name>
<accession>A0A6S7G5I7</accession>
<dbReference type="Proteomes" id="UP001152795">
    <property type="component" value="Unassembled WGS sequence"/>
</dbReference>
<gene>
    <name evidence="2" type="ORF">PACLA_8A045435</name>
</gene>
<reference evidence="2" key="1">
    <citation type="submission" date="2020-04" db="EMBL/GenBank/DDBJ databases">
        <authorList>
            <person name="Alioto T."/>
            <person name="Alioto T."/>
            <person name="Gomez Garrido J."/>
        </authorList>
    </citation>
    <scope>NUCLEOTIDE SEQUENCE</scope>
    <source>
        <strain evidence="2">A484AB</strain>
    </source>
</reference>
<protein>
    <submittedName>
        <fullName evidence="2">Uncharacterized protein</fullName>
    </submittedName>
</protein>
<dbReference type="EMBL" id="CACRXK020000707">
    <property type="protein sequence ID" value="CAB3984199.1"/>
    <property type="molecule type" value="Genomic_DNA"/>
</dbReference>
<organism evidence="2 3">
    <name type="scientific">Paramuricea clavata</name>
    <name type="common">Red gorgonian</name>
    <name type="synonym">Violescent sea-whip</name>
    <dbReference type="NCBI Taxonomy" id="317549"/>
    <lineage>
        <taxon>Eukaryota</taxon>
        <taxon>Metazoa</taxon>
        <taxon>Cnidaria</taxon>
        <taxon>Anthozoa</taxon>
        <taxon>Octocorallia</taxon>
        <taxon>Malacalcyonacea</taxon>
        <taxon>Plexauridae</taxon>
        <taxon>Paramuricea</taxon>
    </lineage>
</organism>
<dbReference type="AlphaFoldDB" id="A0A6S7G5I7"/>
<proteinExistence type="predicted"/>
<comment type="caution">
    <text evidence="2">The sequence shown here is derived from an EMBL/GenBank/DDBJ whole genome shotgun (WGS) entry which is preliminary data.</text>
</comment>